<dbReference type="Pfam" id="PF07944">
    <property type="entry name" value="Beta-AFase-like_GH127_cat"/>
    <property type="match status" value="1"/>
</dbReference>
<keyword evidence="5" id="KW-1185">Reference proteome</keyword>
<dbReference type="EMBL" id="AJAT01000007">
    <property type="protein sequence ID" value="EOL48830.1"/>
    <property type="molecule type" value="Genomic_DNA"/>
</dbReference>
<dbReference type="eggNOG" id="COG3533">
    <property type="taxonomic scope" value="Bacteria"/>
</dbReference>
<feature type="domain" description="Non-reducing end beta-L-arabinofuranosidase-like GH127 middle" evidence="2">
    <location>
        <begin position="445"/>
        <end position="504"/>
    </location>
</feature>
<feature type="domain" description="Non-reducing end beta-L-arabinofuranosidase-like GH127 C-terminal" evidence="3">
    <location>
        <begin position="533"/>
        <end position="644"/>
    </location>
</feature>
<comment type="caution">
    <text evidence="4">The sequence shown here is derived from an EMBL/GenBank/DDBJ whole genome shotgun (WGS) entry which is preliminary data.</text>
</comment>
<organism evidence="4 5">
    <name type="scientific">Enterococcus phoeniculicola ATCC BAA-412</name>
    <dbReference type="NCBI Taxonomy" id="1158610"/>
    <lineage>
        <taxon>Bacteria</taxon>
        <taxon>Bacillati</taxon>
        <taxon>Bacillota</taxon>
        <taxon>Bacilli</taxon>
        <taxon>Lactobacillales</taxon>
        <taxon>Enterococcaceae</taxon>
        <taxon>Enterococcus</taxon>
    </lineage>
</organism>
<proteinExistence type="predicted"/>
<evidence type="ECO:0000259" key="1">
    <source>
        <dbReference type="Pfam" id="PF07944"/>
    </source>
</evidence>
<dbReference type="RefSeq" id="WP_010767056.1">
    <property type="nucleotide sequence ID" value="NZ_ASWE01000004.1"/>
</dbReference>
<dbReference type="PANTHER" id="PTHR43465">
    <property type="entry name" value="DUF1680 DOMAIN PROTEIN (AFU_ORTHOLOGUE AFUA_1G08910)"/>
    <property type="match status" value="1"/>
</dbReference>
<evidence type="ECO:0000259" key="2">
    <source>
        <dbReference type="Pfam" id="PF20736"/>
    </source>
</evidence>
<protein>
    <recommendedName>
        <fullName evidence="6">Glycoside hydrolase family 127 protein</fullName>
    </recommendedName>
</protein>
<accession>R3X461</accession>
<dbReference type="SUPFAM" id="SSF48208">
    <property type="entry name" value="Six-hairpin glycosidases"/>
    <property type="match status" value="1"/>
</dbReference>
<dbReference type="GO" id="GO:0005975">
    <property type="term" value="P:carbohydrate metabolic process"/>
    <property type="evidence" value="ECO:0007669"/>
    <property type="project" value="InterPro"/>
</dbReference>
<reference evidence="4 5" key="1">
    <citation type="submission" date="2013-02" db="EMBL/GenBank/DDBJ databases">
        <title>The Genome Sequence of Enterococcus phoeniculicola BAA-412.</title>
        <authorList>
            <consortium name="The Broad Institute Genome Sequencing Platform"/>
            <consortium name="The Broad Institute Genome Sequencing Center for Infectious Disease"/>
            <person name="Earl A.M."/>
            <person name="Gilmore M.S."/>
            <person name="Lebreton F."/>
            <person name="Walker B."/>
            <person name="Young S.K."/>
            <person name="Zeng Q."/>
            <person name="Gargeya S."/>
            <person name="Fitzgerald M."/>
            <person name="Haas B."/>
            <person name="Abouelleil A."/>
            <person name="Alvarado L."/>
            <person name="Arachchi H.M."/>
            <person name="Berlin A.M."/>
            <person name="Chapman S.B."/>
            <person name="Dewar J."/>
            <person name="Goldberg J."/>
            <person name="Griggs A."/>
            <person name="Gujja S."/>
            <person name="Hansen M."/>
            <person name="Howarth C."/>
            <person name="Imamovic A."/>
            <person name="Larimer J."/>
            <person name="McCowan C."/>
            <person name="Murphy C."/>
            <person name="Neiman D."/>
            <person name="Pearson M."/>
            <person name="Priest M."/>
            <person name="Roberts A."/>
            <person name="Saif S."/>
            <person name="Shea T."/>
            <person name="Sisk P."/>
            <person name="Sykes S."/>
            <person name="Wortman J."/>
            <person name="Nusbaum C."/>
            <person name="Birren B."/>
        </authorList>
    </citation>
    <scope>NUCLEOTIDE SEQUENCE [LARGE SCALE GENOMIC DNA]</scope>
    <source>
        <strain evidence="4 5">ATCC BAA-412</strain>
    </source>
</reference>
<feature type="domain" description="Non-reducing end beta-L-arabinofuranosidase-like GH127 catalytic" evidence="1">
    <location>
        <begin position="9"/>
        <end position="434"/>
    </location>
</feature>
<dbReference type="InterPro" id="IPR012878">
    <property type="entry name" value="Beta-AFase-like_GH127_cat"/>
</dbReference>
<dbReference type="InterPro" id="IPR008928">
    <property type="entry name" value="6-hairpin_glycosidase_sf"/>
</dbReference>
<evidence type="ECO:0000259" key="3">
    <source>
        <dbReference type="Pfam" id="PF20737"/>
    </source>
</evidence>
<evidence type="ECO:0008006" key="6">
    <source>
        <dbReference type="Google" id="ProtNLM"/>
    </source>
</evidence>
<dbReference type="PANTHER" id="PTHR43465:SF2">
    <property type="entry name" value="DUF1680 DOMAIN PROTEIN (AFU_ORTHOLOGUE AFUA_1G08910)"/>
    <property type="match status" value="1"/>
</dbReference>
<dbReference type="AlphaFoldDB" id="R3X461"/>
<dbReference type="OrthoDB" id="9757939at2"/>
<gene>
    <name evidence="4" type="ORF">UC3_00381</name>
</gene>
<dbReference type="PATRIC" id="fig|1158610.3.peg.356"/>
<evidence type="ECO:0000313" key="4">
    <source>
        <dbReference type="EMBL" id="EOL48830.1"/>
    </source>
</evidence>
<sequence length="649" mass="73854">MLQEFSLNSVKLSDTFWKNYQALVKETVIPYQYEVLNDAITVDVQAERADDTLPTGKSHALENFRIAAGLKSGEHFGWIFQDSDVYKWLEAVGYSLINQPDNELETLADEVIELIGKAQAEDGYLDTYFQIKNPKLAYRMLYFSHELYCAGHLIEAAIAYDQATGKQSLLEIAKRVVENIQVHFGYEEGKIHGADGHQEIELALVRLYEHTQDKQYLTLAAFFTDIRGSNPHFYANEVKRNLDEGLSDEKPVIDPAYLQANEQPKNQQIAQGHAVRMLYMATGMAKIANHANDNELLAACERIWEDVTKRKMYVTAGVGSTVHGEAFTGAYDLPNDTMYCETCASIALVYFAYELFKINPKKEYMDVLERALYNGVLSGASVDGKHFFYVNPLEIHPDSCRHNPGKGHVKTTRPDWFGCACCPPNFARLISSLQKYVYTQDEENVYLNLFVASQLTTEQGVRIKQKTAFPYENQLCIEVDNGAGKLFIRKPSWAKNMQMHTEATVEETADYFIVQMDEKTRIQASFEQPTLAIRSNPKLWTNSQLLAIQRGPFVYCGEGRDNSMLFSYRVRLASISKAKLTKNASVLPETLQLVVSAEKVKNWETDALYNFVSDKEETSPAQLTLIPYHLWGNRGENELRVWFPEYTEN</sequence>
<dbReference type="Proteomes" id="UP000013785">
    <property type="component" value="Unassembled WGS sequence"/>
</dbReference>
<dbReference type="InterPro" id="IPR049046">
    <property type="entry name" value="Beta-AFase-like_GH127_middle"/>
</dbReference>
<evidence type="ECO:0000313" key="5">
    <source>
        <dbReference type="Proteomes" id="UP000013785"/>
    </source>
</evidence>
<dbReference type="InterPro" id="IPR049049">
    <property type="entry name" value="Beta-AFase-like_GH127_C"/>
</dbReference>
<name>R3X461_9ENTE</name>
<dbReference type="HOGENOM" id="CLU_013148_1_0_9"/>
<dbReference type="Pfam" id="PF20737">
    <property type="entry name" value="Glyco_hydro127C"/>
    <property type="match status" value="1"/>
</dbReference>
<dbReference type="Pfam" id="PF20736">
    <property type="entry name" value="Glyco_hydro127M"/>
    <property type="match status" value="1"/>
</dbReference>
<dbReference type="InterPro" id="IPR049174">
    <property type="entry name" value="Beta-AFase-like"/>
</dbReference>
<dbReference type="STRING" id="154621.RV11_GL003326"/>